<comment type="cofactor">
    <cofactor evidence="1">
        <name>FMN</name>
        <dbReference type="ChEBI" id="CHEBI:58210"/>
    </cofactor>
</comment>
<evidence type="ECO:0000256" key="4">
    <source>
        <dbReference type="ARBA" id="ARBA00022643"/>
    </source>
</evidence>
<dbReference type="Pfam" id="PF00881">
    <property type="entry name" value="Nitroreductase"/>
    <property type="match status" value="1"/>
</dbReference>
<dbReference type="InterPro" id="IPR033878">
    <property type="entry name" value="NfsB-like"/>
</dbReference>
<dbReference type="Gene3D" id="3.40.109.10">
    <property type="entry name" value="NADH Oxidase"/>
    <property type="match status" value="1"/>
</dbReference>
<dbReference type="GO" id="GO:0016491">
    <property type="term" value="F:oxidoreductase activity"/>
    <property type="evidence" value="ECO:0007669"/>
    <property type="project" value="UniProtKB-KW"/>
</dbReference>
<dbReference type="InterPro" id="IPR000415">
    <property type="entry name" value="Nitroreductase-like"/>
</dbReference>
<evidence type="ECO:0000259" key="7">
    <source>
        <dbReference type="Pfam" id="PF00881"/>
    </source>
</evidence>
<name>A0A1M4MGV8_9EURY</name>
<evidence type="ECO:0000256" key="1">
    <source>
        <dbReference type="ARBA" id="ARBA00001917"/>
    </source>
</evidence>
<protein>
    <submittedName>
        <fullName evidence="8">NADH dehydrogenase</fullName>
        <ecNumber evidence="8">1.6.99.3</ecNumber>
    </submittedName>
</protein>
<evidence type="ECO:0000256" key="3">
    <source>
        <dbReference type="ARBA" id="ARBA00022630"/>
    </source>
</evidence>
<dbReference type="EC" id="1.6.99.3" evidence="8"/>
<keyword evidence="6 8" id="KW-0560">Oxidoreductase</keyword>
<dbReference type="RefSeq" id="WP_074368477.1">
    <property type="nucleotide sequence ID" value="NZ_FMID01000001.1"/>
</dbReference>
<dbReference type="AlphaFoldDB" id="A0A1M4MGV8"/>
<evidence type="ECO:0000313" key="8">
    <source>
        <dbReference type="EMBL" id="SCL74149.1"/>
    </source>
</evidence>
<dbReference type="Proteomes" id="UP000184671">
    <property type="component" value="Unassembled WGS sequence"/>
</dbReference>
<dbReference type="CDD" id="cd02149">
    <property type="entry name" value="NfsB-like"/>
    <property type="match status" value="1"/>
</dbReference>
<accession>A0A1M4MGV8</accession>
<keyword evidence="3" id="KW-0285">Flavoprotein</keyword>
<evidence type="ECO:0000313" key="9">
    <source>
        <dbReference type="Proteomes" id="UP000184671"/>
    </source>
</evidence>
<organism evidence="8 9">
    <name type="scientific">Methanoculleus chikugoensis</name>
    <dbReference type="NCBI Taxonomy" id="118126"/>
    <lineage>
        <taxon>Archaea</taxon>
        <taxon>Methanobacteriati</taxon>
        <taxon>Methanobacteriota</taxon>
        <taxon>Stenosarchaea group</taxon>
        <taxon>Methanomicrobia</taxon>
        <taxon>Methanomicrobiales</taxon>
        <taxon>Methanomicrobiaceae</taxon>
        <taxon>Methanoculleus</taxon>
    </lineage>
</organism>
<evidence type="ECO:0000256" key="6">
    <source>
        <dbReference type="ARBA" id="ARBA00023002"/>
    </source>
</evidence>
<keyword evidence="5" id="KW-0521">NADP</keyword>
<dbReference type="PANTHER" id="PTHR43673:SF2">
    <property type="entry name" value="NITROREDUCTASE"/>
    <property type="match status" value="1"/>
</dbReference>
<keyword evidence="4" id="KW-0288">FMN</keyword>
<proteinExistence type="inferred from homology"/>
<evidence type="ECO:0000256" key="5">
    <source>
        <dbReference type="ARBA" id="ARBA00022857"/>
    </source>
</evidence>
<gene>
    <name evidence="8" type="primary">nox_1</name>
    <name evidence="8" type="ORF">L21_0013</name>
</gene>
<feature type="domain" description="Nitroreductase" evidence="7">
    <location>
        <begin position="9"/>
        <end position="181"/>
    </location>
</feature>
<dbReference type="PANTHER" id="PTHR43673">
    <property type="entry name" value="NAD(P)H NITROREDUCTASE YDGI-RELATED"/>
    <property type="match status" value="1"/>
</dbReference>
<dbReference type="OrthoDB" id="287850at2157"/>
<dbReference type="STRING" id="118126.L21_0013"/>
<comment type="similarity">
    <text evidence="2">Belongs to the nitroreductase family.</text>
</comment>
<dbReference type="SUPFAM" id="SSF55469">
    <property type="entry name" value="FMN-dependent nitroreductase-like"/>
    <property type="match status" value="1"/>
</dbReference>
<sequence length="199" mass="21770">MDFNECVQQHYAMKRFDGRPIPDAAVRELLELVRLAPSALNLQPRRIRVVSDPAQKKALKPAAFGQEQITTCSHLLVFCADPDYDGLIRRLDALLKTNGVPEETRNAIVEMAARFAGTMTPEQRLAWSEAQTYLALSNALNGAKSLGFDSCPMTGFDPTAFSRILAIPAPLVPVILCPVGYAADSPGPKIRLPLEEIPV</sequence>
<evidence type="ECO:0000256" key="2">
    <source>
        <dbReference type="ARBA" id="ARBA00007118"/>
    </source>
</evidence>
<dbReference type="EMBL" id="FMID01000001">
    <property type="protein sequence ID" value="SCL74149.1"/>
    <property type="molecule type" value="Genomic_DNA"/>
</dbReference>
<dbReference type="InterPro" id="IPR029479">
    <property type="entry name" value="Nitroreductase"/>
</dbReference>
<reference evidence="8 9" key="1">
    <citation type="submission" date="2016-08" db="EMBL/GenBank/DDBJ databases">
        <authorList>
            <person name="Seilhamer J.J."/>
        </authorList>
    </citation>
    <scope>NUCLEOTIDE SEQUENCE [LARGE SCALE GENOMIC DNA]</scope>
    <source>
        <strain evidence="8">L21-II-0</strain>
    </source>
</reference>